<keyword evidence="9" id="KW-1185">Reference proteome</keyword>
<organism evidence="8 9">
    <name type="scientific">Allorhizobium borbori</name>
    <dbReference type="NCBI Taxonomy" id="485907"/>
    <lineage>
        <taxon>Bacteria</taxon>
        <taxon>Pseudomonadati</taxon>
        <taxon>Pseudomonadota</taxon>
        <taxon>Alphaproteobacteria</taxon>
        <taxon>Hyphomicrobiales</taxon>
        <taxon>Rhizobiaceae</taxon>
        <taxon>Rhizobium/Agrobacterium group</taxon>
        <taxon>Allorhizobium</taxon>
    </lineage>
</organism>
<dbReference type="InterPro" id="IPR038670">
    <property type="entry name" value="HslJ-like_sf"/>
</dbReference>
<evidence type="ECO:0000313" key="9">
    <source>
        <dbReference type="Proteomes" id="UP000584824"/>
    </source>
</evidence>
<comment type="caution">
    <text evidence="8">The sequence shown here is derived from an EMBL/GenBank/DDBJ whole genome shotgun (WGS) entry which is preliminary data.</text>
</comment>
<sequence>MKFFTAACAGVFLASAVSAADVPSALQGRWLAESIDGGGVIDRLQTTLEVSAEGGFFGNGGCNRYRGQLKFADKGVAFGPAAATRMACPPATMDQEMKFFRALGEVADFAYDAATRKLTLSDKAGKPLVVLARMDEPAQITITVPGAQSVERNQVAYRCGEETVIADYINAGAVSLVTLTRGDTFTVAANVLAASGAKYAGDALVWWVKGDDATLFDLTKGENDPGLTCAPDA</sequence>
<evidence type="ECO:0000259" key="6">
    <source>
        <dbReference type="Pfam" id="PF03724"/>
    </source>
</evidence>
<dbReference type="InterPro" id="IPR036328">
    <property type="entry name" value="MliC_sf"/>
</dbReference>
<dbReference type="Proteomes" id="UP000584824">
    <property type="component" value="Unassembled WGS sequence"/>
</dbReference>
<protein>
    <submittedName>
        <fullName evidence="8">Heat shock protein HslJ</fullName>
    </submittedName>
</protein>
<evidence type="ECO:0000256" key="5">
    <source>
        <dbReference type="SAM" id="SignalP"/>
    </source>
</evidence>
<keyword evidence="1 5" id="KW-0732">Signal</keyword>
<keyword evidence="4" id="KW-0449">Lipoprotein</keyword>
<dbReference type="EMBL" id="JACIDU010000002">
    <property type="protein sequence ID" value="MBB4102193.1"/>
    <property type="molecule type" value="Genomic_DNA"/>
</dbReference>
<evidence type="ECO:0000256" key="3">
    <source>
        <dbReference type="ARBA" id="ARBA00023139"/>
    </source>
</evidence>
<dbReference type="InterPro" id="IPR053147">
    <property type="entry name" value="Hsp_HslJ-like"/>
</dbReference>
<evidence type="ECO:0000256" key="1">
    <source>
        <dbReference type="ARBA" id="ARBA00022729"/>
    </source>
</evidence>
<feature type="chain" id="PRO_5030813251" evidence="5">
    <location>
        <begin position="20"/>
        <end position="233"/>
    </location>
</feature>
<feature type="domain" description="C-type lysozyme inhibitor" evidence="7">
    <location>
        <begin position="157"/>
        <end position="221"/>
    </location>
</feature>
<dbReference type="RefSeq" id="WP_183789474.1">
    <property type="nucleotide sequence ID" value="NZ_JACIDU010000002.1"/>
</dbReference>
<evidence type="ECO:0000313" key="8">
    <source>
        <dbReference type="EMBL" id="MBB4102193.1"/>
    </source>
</evidence>
<dbReference type="SUPFAM" id="SSF141488">
    <property type="entry name" value="YdhA-like"/>
    <property type="match status" value="1"/>
</dbReference>
<dbReference type="Pfam" id="PF09864">
    <property type="entry name" value="MliC"/>
    <property type="match status" value="1"/>
</dbReference>
<evidence type="ECO:0000256" key="4">
    <source>
        <dbReference type="ARBA" id="ARBA00023288"/>
    </source>
</evidence>
<keyword evidence="8" id="KW-0346">Stress response</keyword>
<feature type="domain" description="DUF306" evidence="6">
    <location>
        <begin position="25"/>
        <end position="131"/>
    </location>
</feature>
<keyword evidence="3" id="KW-0564">Palmitate</keyword>
<accession>A0A7W6JZ52</accession>
<name>A0A7W6JZ52_9HYPH</name>
<dbReference type="PANTHER" id="PTHR35535">
    <property type="entry name" value="HEAT SHOCK PROTEIN HSLJ"/>
    <property type="match status" value="1"/>
</dbReference>
<feature type="signal peptide" evidence="5">
    <location>
        <begin position="1"/>
        <end position="19"/>
    </location>
</feature>
<dbReference type="InterPro" id="IPR005184">
    <property type="entry name" value="DUF306_Meta_HslJ"/>
</dbReference>
<dbReference type="Gene3D" id="2.40.128.270">
    <property type="match status" value="1"/>
</dbReference>
<dbReference type="AlphaFoldDB" id="A0A7W6JZ52"/>
<reference evidence="8 9" key="1">
    <citation type="submission" date="2020-08" db="EMBL/GenBank/DDBJ databases">
        <title>Genomic Encyclopedia of Type Strains, Phase IV (KMG-IV): sequencing the most valuable type-strain genomes for metagenomic binning, comparative biology and taxonomic classification.</title>
        <authorList>
            <person name="Goeker M."/>
        </authorList>
    </citation>
    <scope>NUCLEOTIDE SEQUENCE [LARGE SCALE GENOMIC DNA]</scope>
    <source>
        <strain evidence="8 9">DSM 26385</strain>
    </source>
</reference>
<evidence type="ECO:0000256" key="2">
    <source>
        <dbReference type="ARBA" id="ARBA00023136"/>
    </source>
</evidence>
<dbReference type="InterPro" id="IPR018660">
    <property type="entry name" value="MliC"/>
</dbReference>
<proteinExistence type="predicted"/>
<keyword evidence="2" id="KW-0472">Membrane</keyword>
<dbReference type="Pfam" id="PF03724">
    <property type="entry name" value="META"/>
    <property type="match status" value="1"/>
</dbReference>
<dbReference type="Gene3D" id="2.40.128.200">
    <property type="match status" value="1"/>
</dbReference>
<gene>
    <name evidence="8" type="ORF">GGQ66_000721</name>
</gene>
<dbReference type="PANTHER" id="PTHR35535:SF1">
    <property type="entry name" value="HEAT SHOCK PROTEIN HSLJ"/>
    <property type="match status" value="1"/>
</dbReference>
<evidence type="ECO:0000259" key="7">
    <source>
        <dbReference type="Pfam" id="PF09864"/>
    </source>
</evidence>